<proteinExistence type="predicted"/>
<dbReference type="InterPro" id="IPR050266">
    <property type="entry name" value="AB_hydrolase_sf"/>
</dbReference>
<comment type="caution">
    <text evidence="2">The sequence shown here is derived from an EMBL/GenBank/DDBJ whole genome shotgun (WGS) entry which is preliminary data.</text>
</comment>
<dbReference type="PRINTS" id="PR00111">
    <property type="entry name" value="ABHYDROLASE"/>
</dbReference>
<dbReference type="Proteomes" id="UP001610563">
    <property type="component" value="Unassembled WGS sequence"/>
</dbReference>
<dbReference type="PANTHER" id="PTHR43798:SF33">
    <property type="entry name" value="HYDROLASE, PUTATIVE (AFU_ORTHOLOGUE AFUA_2G14860)-RELATED"/>
    <property type="match status" value="1"/>
</dbReference>
<keyword evidence="3" id="KW-1185">Reference proteome</keyword>
<feature type="domain" description="AB hydrolase-1" evidence="1">
    <location>
        <begin position="36"/>
        <end position="266"/>
    </location>
</feature>
<dbReference type="Pfam" id="PF00561">
    <property type="entry name" value="Abhydrolase_1"/>
    <property type="match status" value="1"/>
</dbReference>
<name>A0ABR4FTN7_9EURO</name>
<dbReference type="GO" id="GO:0016787">
    <property type="term" value="F:hydrolase activity"/>
    <property type="evidence" value="ECO:0007669"/>
    <property type="project" value="UniProtKB-KW"/>
</dbReference>
<dbReference type="InterPro" id="IPR029058">
    <property type="entry name" value="AB_hydrolase_fold"/>
</dbReference>
<evidence type="ECO:0000313" key="3">
    <source>
        <dbReference type="Proteomes" id="UP001610563"/>
    </source>
</evidence>
<dbReference type="EMBL" id="JBFTWV010000113">
    <property type="protein sequence ID" value="KAL2786635.1"/>
    <property type="molecule type" value="Genomic_DNA"/>
</dbReference>
<reference evidence="2 3" key="1">
    <citation type="submission" date="2024-07" db="EMBL/GenBank/DDBJ databases">
        <title>Section-level genome sequencing and comparative genomics of Aspergillus sections Usti and Cavernicolus.</title>
        <authorList>
            <consortium name="Lawrence Berkeley National Laboratory"/>
            <person name="Nybo J.L."/>
            <person name="Vesth T.C."/>
            <person name="Theobald S."/>
            <person name="Frisvad J.C."/>
            <person name="Larsen T.O."/>
            <person name="Kjaerboelling I."/>
            <person name="Rothschild-Mancinelli K."/>
            <person name="Lyhne E.K."/>
            <person name="Kogle M.E."/>
            <person name="Barry K."/>
            <person name="Clum A."/>
            <person name="Na H."/>
            <person name="Ledsgaard L."/>
            <person name="Lin J."/>
            <person name="Lipzen A."/>
            <person name="Kuo A."/>
            <person name="Riley R."/>
            <person name="Mondo S."/>
            <person name="Labutti K."/>
            <person name="Haridas S."/>
            <person name="Pangalinan J."/>
            <person name="Salamov A.A."/>
            <person name="Simmons B.A."/>
            <person name="Magnuson J.K."/>
            <person name="Chen J."/>
            <person name="Drula E."/>
            <person name="Henrissat B."/>
            <person name="Wiebenga A."/>
            <person name="Lubbers R.J."/>
            <person name="Gomes A.C."/>
            <person name="Makela M.R."/>
            <person name="Stajich J."/>
            <person name="Grigoriev I.V."/>
            <person name="Mortensen U.H."/>
            <person name="De Vries R.P."/>
            <person name="Baker S.E."/>
            <person name="Andersen M.R."/>
        </authorList>
    </citation>
    <scope>NUCLEOTIDE SEQUENCE [LARGE SCALE GENOMIC DNA]</scope>
    <source>
        <strain evidence="2 3">CBS 209.92</strain>
    </source>
</reference>
<gene>
    <name evidence="2" type="ORF">BJX66DRAFT_328439</name>
</gene>
<dbReference type="PANTHER" id="PTHR43798">
    <property type="entry name" value="MONOACYLGLYCEROL LIPASE"/>
    <property type="match status" value="1"/>
</dbReference>
<evidence type="ECO:0000313" key="2">
    <source>
        <dbReference type="EMBL" id="KAL2786635.1"/>
    </source>
</evidence>
<dbReference type="InterPro" id="IPR000073">
    <property type="entry name" value="AB_hydrolase_1"/>
</dbReference>
<protein>
    <submittedName>
        <fullName evidence="2">Alpha/Beta hydrolase protein</fullName>
    </submittedName>
</protein>
<dbReference type="SUPFAM" id="SSF53474">
    <property type="entry name" value="alpha/beta-Hydrolases"/>
    <property type="match status" value="1"/>
</dbReference>
<organism evidence="2 3">
    <name type="scientific">Aspergillus keveii</name>
    <dbReference type="NCBI Taxonomy" id="714993"/>
    <lineage>
        <taxon>Eukaryota</taxon>
        <taxon>Fungi</taxon>
        <taxon>Dikarya</taxon>
        <taxon>Ascomycota</taxon>
        <taxon>Pezizomycotina</taxon>
        <taxon>Eurotiomycetes</taxon>
        <taxon>Eurotiomycetidae</taxon>
        <taxon>Eurotiales</taxon>
        <taxon>Aspergillaceae</taxon>
        <taxon>Aspergillus</taxon>
        <taxon>Aspergillus subgen. Nidulantes</taxon>
    </lineage>
</organism>
<keyword evidence="2" id="KW-0378">Hydrolase</keyword>
<sequence length="291" mass="32169">MDIPLNSTSRFLKHPNGQTTHVVVDDYTDPWTEPETILIQGGFARHSAFWYHWVPSLARHYRVIRRDTRGHGKSSAPGPDEDYEYALDTILKEIVDTLDQLNLTKVHFIGESTSGMLGEAFAAKFPSRLHSLTIISTPTFLPPAALKLFAFGYSSWPEACRQLGSRGWGERLARVPGTLSASDPDYEAWWLSQIAISSGEGLAGYAEFLSSFNARPYLAHITVPVLILAPAKSAATSLEEQLGIARQVRDAKLVVVNGRGHEIYGDRAEDCLKAVSEFLLEVELRSSLGVD</sequence>
<evidence type="ECO:0000259" key="1">
    <source>
        <dbReference type="Pfam" id="PF00561"/>
    </source>
</evidence>
<dbReference type="Gene3D" id="3.40.50.1820">
    <property type="entry name" value="alpha/beta hydrolase"/>
    <property type="match status" value="1"/>
</dbReference>
<accession>A0ABR4FTN7</accession>